<name>A0A923RT52_9FIRM</name>
<dbReference type="Gene3D" id="3.80.10.10">
    <property type="entry name" value="Ribonuclease Inhibitor"/>
    <property type="match status" value="1"/>
</dbReference>
<protein>
    <submittedName>
        <fullName evidence="1">Leucine-rich repeat protein</fullName>
    </submittedName>
</protein>
<dbReference type="EMBL" id="JACOPH010000006">
    <property type="protein sequence ID" value="MBC5714308.1"/>
    <property type="molecule type" value="Genomic_DNA"/>
</dbReference>
<gene>
    <name evidence="1" type="ORF">H8S17_08805</name>
</gene>
<dbReference type="Proteomes" id="UP000606720">
    <property type="component" value="Unassembled WGS sequence"/>
</dbReference>
<dbReference type="InterPro" id="IPR032675">
    <property type="entry name" value="LRR_dom_sf"/>
</dbReference>
<dbReference type="InterPro" id="IPR026906">
    <property type="entry name" value="LRR_5"/>
</dbReference>
<evidence type="ECO:0000313" key="1">
    <source>
        <dbReference type="EMBL" id="MBC5714308.1"/>
    </source>
</evidence>
<proteinExistence type="predicted"/>
<keyword evidence="2" id="KW-1185">Reference proteome</keyword>
<dbReference type="Pfam" id="PF13306">
    <property type="entry name" value="LRR_5"/>
    <property type="match status" value="1"/>
</dbReference>
<accession>A0A923RT52</accession>
<reference evidence="1" key="1">
    <citation type="submission" date="2020-08" db="EMBL/GenBank/DDBJ databases">
        <title>Genome public.</title>
        <authorList>
            <person name="Liu C."/>
            <person name="Sun Q."/>
        </authorList>
    </citation>
    <scope>NUCLEOTIDE SEQUENCE</scope>
    <source>
        <strain evidence="1">BX1005</strain>
    </source>
</reference>
<organism evidence="1 2">
    <name type="scientific">Roseburia zhanii</name>
    <dbReference type="NCBI Taxonomy" id="2763064"/>
    <lineage>
        <taxon>Bacteria</taxon>
        <taxon>Bacillati</taxon>
        <taxon>Bacillota</taxon>
        <taxon>Clostridia</taxon>
        <taxon>Lachnospirales</taxon>
        <taxon>Lachnospiraceae</taxon>
        <taxon>Roseburia</taxon>
    </lineage>
</organism>
<dbReference type="AlphaFoldDB" id="A0A923RT52"/>
<sequence length="124" mass="13477">MVKGTKLTDKKGNTYKVTNVKKKEVTFVAQKKNAKGTLTIPATITAGKQKYKVTAIAAKACKGNRKITKVTIGKNVKSIGKQAFYGCKKLKKITIKSTSLKNKNIGKQAFSKIAKNAKIIMTSI</sequence>
<comment type="caution">
    <text evidence="1">The sequence shown here is derived from an EMBL/GenBank/DDBJ whole genome shotgun (WGS) entry which is preliminary data.</text>
</comment>
<evidence type="ECO:0000313" key="2">
    <source>
        <dbReference type="Proteomes" id="UP000606720"/>
    </source>
</evidence>